<accession>A0A9X2SYR3</accession>
<keyword evidence="3" id="KW-1185">Reference proteome</keyword>
<protein>
    <recommendedName>
        <fullName evidence="4">Lipoprotein</fullName>
    </recommendedName>
</protein>
<sequence length="224" mass="25425">MSNVKNYLILLSILFVSGSCISPPDNFPSTPEISFKDLNFSSSDGADSLILSINFKDAEGDLGLNPSDVDPPFNPVTFKRDNSGNLIVYSARPPEAPSFNPIDWVINPIVNNATVRDTVWVEQNEDHNNIFVRFFIKRNGVFTEFRWQDPPFFTTFNGRFPRIINGNEALPVEGSIQYSMLSFGWNSIFRNDTLRIDVEIQDRSLNRSNIVSSPEVTLNQIRRE</sequence>
<evidence type="ECO:0008006" key="4">
    <source>
        <dbReference type="Google" id="ProtNLM"/>
    </source>
</evidence>
<keyword evidence="1" id="KW-0732">Signal</keyword>
<feature type="chain" id="PRO_5040872742" description="Lipoprotein" evidence="1">
    <location>
        <begin position="23"/>
        <end position="224"/>
    </location>
</feature>
<name>A0A9X2SYR3_9BACT</name>
<proteinExistence type="predicted"/>
<dbReference type="AlphaFoldDB" id="A0A9X2SYR3"/>
<reference evidence="2" key="1">
    <citation type="submission" date="2022-08" db="EMBL/GenBank/DDBJ databases">
        <authorList>
            <person name="Zhang D."/>
        </authorList>
    </citation>
    <scope>NUCLEOTIDE SEQUENCE</scope>
    <source>
        <strain evidence="2">XJ19-11</strain>
    </source>
</reference>
<dbReference type="EMBL" id="JANSUY010000007">
    <property type="protein sequence ID" value="MCR9015484.1"/>
    <property type="molecule type" value="Genomic_DNA"/>
</dbReference>
<evidence type="ECO:0000256" key="1">
    <source>
        <dbReference type="SAM" id="SignalP"/>
    </source>
</evidence>
<organism evidence="2 3">
    <name type="scientific">Aquiflexum gelatinilyticum</name>
    <dbReference type="NCBI Taxonomy" id="2961943"/>
    <lineage>
        <taxon>Bacteria</taxon>
        <taxon>Pseudomonadati</taxon>
        <taxon>Bacteroidota</taxon>
        <taxon>Cytophagia</taxon>
        <taxon>Cytophagales</taxon>
        <taxon>Cyclobacteriaceae</taxon>
        <taxon>Aquiflexum</taxon>
    </lineage>
</organism>
<evidence type="ECO:0000313" key="2">
    <source>
        <dbReference type="EMBL" id="MCR9015484.1"/>
    </source>
</evidence>
<comment type="caution">
    <text evidence="2">The sequence shown here is derived from an EMBL/GenBank/DDBJ whole genome shotgun (WGS) entry which is preliminary data.</text>
</comment>
<gene>
    <name evidence="2" type="ORF">NU887_10590</name>
</gene>
<feature type="signal peptide" evidence="1">
    <location>
        <begin position="1"/>
        <end position="22"/>
    </location>
</feature>
<dbReference type="RefSeq" id="WP_258423339.1">
    <property type="nucleotide sequence ID" value="NZ_JANSUY010000007.1"/>
</dbReference>
<evidence type="ECO:0000313" key="3">
    <source>
        <dbReference type="Proteomes" id="UP001142175"/>
    </source>
</evidence>
<dbReference type="PROSITE" id="PS51257">
    <property type="entry name" value="PROKAR_LIPOPROTEIN"/>
    <property type="match status" value="1"/>
</dbReference>
<dbReference type="Proteomes" id="UP001142175">
    <property type="component" value="Unassembled WGS sequence"/>
</dbReference>